<sequence>MYRIRLPLVIPYPLVDNRPARDCCIQHGFSTGAGLATGKLRKNIIIENPVDHIREAISGLHGGNLLPSLIKNKLNLLSSYKEALSFTPPLYRIPSIWKYRKEHPRYNAAGVHGEISEFGRKMTPGQIVFHGGLPPPVGPVFYLDRVLSTTLCAEVAKSHAYRDGYNSILSIWVITVAQDSITKALFLSNQSRQTHGHETEVIIQAGARVSILSVYNQRAFKIYELLLH</sequence>
<dbReference type="RefSeq" id="WP_161946553.1">
    <property type="nucleotide sequence ID" value="NZ_JAYFSN010000038.1"/>
</dbReference>
<organism evidence="1 2">
    <name type="scientific">Xanthomonas floridensis</name>
    <dbReference type="NCBI Taxonomy" id="1843580"/>
    <lineage>
        <taxon>Bacteria</taxon>
        <taxon>Pseudomonadati</taxon>
        <taxon>Pseudomonadota</taxon>
        <taxon>Gammaproteobacteria</taxon>
        <taxon>Lysobacterales</taxon>
        <taxon>Lysobacteraceae</taxon>
        <taxon>Xanthomonas</taxon>
    </lineage>
</organism>
<protein>
    <submittedName>
        <fullName evidence="1">Uncharacterized protein</fullName>
    </submittedName>
</protein>
<reference evidence="1 2" key="1">
    <citation type="submission" date="2023-12" db="EMBL/GenBank/DDBJ databases">
        <title>Genome sequencing of Xanthomonas floridensis.</title>
        <authorList>
            <person name="Greer S."/>
            <person name="Harrison J."/>
            <person name="Grant M."/>
            <person name="Vicente J."/>
            <person name="Studholme D."/>
        </authorList>
    </citation>
    <scope>NUCLEOTIDE SEQUENCE [LARGE SCALE GENOMIC DNA]</scope>
    <source>
        <strain evidence="1 2">WHRI 8848</strain>
    </source>
</reference>
<gene>
    <name evidence="1" type="ORF">VB146_20470</name>
</gene>
<evidence type="ECO:0000313" key="2">
    <source>
        <dbReference type="Proteomes" id="UP001303614"/>
    </source>
</evidence>
<keyword evidence="2" id="KW-1185">Reference proteome</keyword>
<name>A0ABU5Q2R5_9XANT</name>
<dbReference type="Proteomes" id="UP001303614">
    <property type="component" value="Unassembled WGS sequence"/>
</dbReference>
<proteinExistence type="predicted"/>
<comment type="caution">
    <text evidence="1">The sequence shown here is derived from an EMBL/GenBank/DDBJ whole genome shotgun (WGS) entry which is preliminary data.</text>
</comment>
<evidence type="ECO:0000313" key="1">
    <source>
        <dbReference type="EMBL" id="MEA5126181.1"/>
    </source>
</evidence>
<dbReference type="EMBL" id="JAYFSO010000036">
    <property type="protein sequence ID" value="MEA5126181.1"/>
    <property type="molecule type" value="Genomic_DNA"/>
</dbReference>
<accession>A0ABU5Q2R5</accession>